<evidence type="ECO:0000313" key="3">
    <source>
        <dbReference type="Proteomes" id="UP000239430"/>
    </source>
</evidence>
<keyword evidence="3" id="KW-1185">Reference proteome</keyword>
<organism evidence="2 3">
    <name type="scientific">Neomoorella stamsii</name>
    <dbReference type="NCBI Taxonomy" id="1266720"/>
    <lineage>
        <taxon>Bacteria</taxon>
        <taxon>Bacillati</taxon>
        <taxon>Bacillota</taxon>
        <taxon>Clostridia</taxon>
        <taxon>Neomoorellales</taxon>
        <taxon>Neomoorellaceae</taxon>
        <taxon>Neomoorella</taxon>
    </lineage>
</organism>
<comment type="caution">
    <text evidence="2">The sequence shown here is derived from an EMBL/GenBank/DDBJ whole genome shotgun (WGS) entry which is preliminary data.</text>
</comment>
<reference evidence="2 3" key="1">
    <citation type="submission" date="2018-03" db="EMBL/GenBank/DDBJ databases">
        <title>Genome sequence of Moorella stamsii DSM 26217.</title>
        <authorList>
            <person name="Poehlein A."/>
            <person name="Daniel R."/>
        </authorList>
    </citation>
    <scope>NUCLEOTIDE SEQUENCE [LARGE SCALE GENOMIC DNA]</scope>
    <source>
        <strain evidence="3">DSM 26217</strain>
    </source>
</reference>
<proteinExistence type="predicted"/>
<dbReference type="Proteomes" id="UP000239430">
    <property type="component" value="Unassembled WGS sequence"/>
</dbReference>
<dbReference type="EMBL" id="PVXL01000043">
    <property type="protein sequence ID" value="PRR72971.1"/>
    <property type="molecule type" value="Genomic_DNA"/>
</dbReference>
<accession>A0A9X7J3J1</accession>
<protein>
    <submittedName>
        <fullName evidence="2">Uncharacterized protein</fullName>
    </submittedName>
</protein>
<feature type="region of interest" description="Disordered" evidence="1">
    <location>
        <begin position="262"/>
        <end position="354"/>
    </location>
</feature>
<dbReference type="RefSeq" id="WP_054936791.1">
    <property type="nucleotide sequence ID" value="NZ_PVXL01000043.1"/>
</dbReference>
<name>A0A9X7J3J1_9FIRM</name>
<dbReference type="AlphaFoldDB" id="A0A9X7J3J1"/>
<evidence type="ECO:0000256" key="1">
    <source>
        <dbReference type="SAM" id="MobiDB-lite"/>
    </source>
</evidence>
<feature type="region of interest" description="Disordered" evidence="1">
    <location>
        <begin position="394"/>
        <end position="437"/>
    </location>
</feature>
<gene>
    <name evidence="2" type="ORF">MOST_15160</name>
</gene>
<evidence type="ECO:0000313" key="2">
    <source>
        <dbReference type="EMBL" id="PRR72971.1"/>
    </source>
</evidence>
<sequence length="563" mass="60191">MAKILLGDITLSSWELDASSKALLPVLGRSLGVSFLEDGEGNFILNPPLANKTVVLRPLAGQDQTLKVLLTALSQELQGRGSNVLIVPATASDGRLFRLWQTQVLFAFSQKDGAAPEPALRFFYAPKKREESLGLIAALVQAMLRSGRPLSYTIPGAWEHFKNFRYRRLLNNTEVPSVLIEFCQVHLDQEIIHNITTWLVGGLTWYFEKPLTEETVFKLQSLLQHFRDASLPGLPEGSKSRESKTIPGQGEVLAAESPAITTREPQYRVPATNQEKMETAPPEGEPATMTPAGPGENPVQTGEKRDAGAETTGGAARGETGGKMTESGAKTGPGEGTEAGATTTPQEVAIPGRSAMQVQDGLPVQGKIQGRDGAAGQAKIPHQNELLATEVNQRATATKDSVSSSLASPPAPSGQVRNARQSKGRHRGNPFPPPGDGPVFIFKRPLEASLAPALFTQEVLERMVPLPLQSTFLTGEQWRKYLSSTGANTAMASLAARQAPEQGAVKPPVLNFNQIRIDPIGTGTVAQETGKNDNTLAALKNLSAAILAPEQPGEPLKSEAPSI</sequence>